<evidence type="ECO:0000256" key="2">
    <source>
        <dbReference type="ARBA" id="ARBA00022679"/>
    </source>
</evidence>
<dbReference type="PIRSF" id="PIRSF004553">
    <property type="entry name" value="CHP00095"/>
    <property type="match status" value="1"/>
</dbReference>
<accession>A0A543HRT5</accession>
<comment type="caution">
    <text evidence="3">The sequence shown here is derived from an EMBL/GenBank/DDBJ whole genome shotgun (WGS) entry which is preliminary data.</text>
</comment>
<protein>
    <submittedName>
        <fullName evidence="3">16S rRNA (Guanine966-N2)-methyltransferase</fullName>
    </submittedName>
</protein>
<proteinExistence type="predicted"/>
<dbReference type="PANTHER" id="PTHR43542:SF1">
    <property type="entry name" value="METHYLTRANSFERASE"/>
    <property type="match status" value="1"/>
</dbReference>
<gene>
    <name evidence="3" type="ORF">FB466_1978</name>
</gene>
<reference evidence="3 4" key="1">
    <citation type="submission" date="2019-06" db="EMBL/GenBank/DDBJ databases">
        <title>Sequencing the genomes of 1000 actinobacteria strains.</title>
        <authorList>
            <person name="Klenk H.-P."/>
        </authorList>
    </citation>
    <scope>NUCLEOTIDE SEQUENCE [LARGE SCALE GENOMIC DNA]</scope>
    <source>
        <strain evidence="3 4">DSM 18031</strain>
    </source>
</reference>
<dbReference type="CDD" id="cd02440">
    <property type="entry name" value="AdoMet_MTases"/>
    <property type="match status" value="1"/>
</dbReference>
<name>A0A543HRT5_9MICO</name>
<keyword evidence="4" id="KW-1185">Reference proteome</keyword>
<dbReference type="AlphaFoldDB" id="A0A543HRT5"/>
<dbReference type="Pfam" id="PF03602">
    <property type="entry name" value="Cons_hypoth95"/>
    <property type="match status" value="1"/>
</dbReference>
<dbReference type="SUPFAM" id="SSF53335">
    <property type="entry name" value="S-adenosyl-L-methionine-dependent methyltransferases"/>
    <property type="match status" value="1"/>
</dbReference>
<dbReference type="EMBL" id="VFPN01000003">
    <property type="protein sequence ID" value="TQM61051.1"/>
    <property type="molecule type" value="Genomic_DNA"/>
</dbReference>
<dbReference type="InterPro" id="IPR029063">
    <property type="entry name" value="SAM-dependent_MTases_sf"/>
</dbReference>
<dbReference type="Proteomes" id="UP000318331">
    <property type="component" value="Unassembled WGS sequence"/>
</dbReference>
<dbReference type="Gene3D" id="3.40.50.150">
    <property type="entry name" value="Vaccinia Virus protein VP39"/>
    <property type="match status" value="1"/>
</dbReference>
<evidence type="ECO:0000313" key="3">
    <source>
        <dbReference type="EMBL" id="TQM61051.1"/>
    </source>
</evidence>
<dbReference type="GO" id="GO:0008168">
    <property type="term" value="F:methyltransferase activity"/>
    <property type="evidence" value="ECO:0007669"/>
    <property type="project" value="UniProtKB-KW"/>
</dbReference>
<keyword evidence="1 3" id="KW-0489">Methyltransferase</keyword>
<evidence type="ECO:0000256" key="1">
    <source>
        <dbReference type="ARBA" id="ARBA00022603"/>
    </source>
</evidence>
<keyword evidence="2 3" id="KW-0808">Transferase</keyword>
<dbReference type="InterPro" id="IPR004398">
    <property type="entry name" value="RNA_MeTrfase_RsmD"/>
</dbReference>
<sequence length="178" mass="19235">MVPPSGTRPTSDRVREAIFSSLDAWGVLPGAHIIDLYAGSGALGLEAISRGAMGATLVEKGGKAAQTARRNTHQVIAAYRGTPSPRVEVIPRSVAAFLESTSVTAEVIFIDPPYDLNEDALAHDLERVAGLLTQNGVVLVERSSRSPEPQWPEGLELFRRKDYGETTLWWADHGESTN</sequence>
<dbReference type="GO" id="GO:0031167">
    <property type="term" value="P:rRNA methylation"/>
    <property type="evidence" value="ECO:0007669"/>
    <property type="project" value="InterPro"/>
</dbReference>
<dbReference type="PANTHER" id="PTHR43542">
    <property type="entry name" value="METHYLTRANSFERASE"/>
    <property type="match status" value="1"/>
</dbReference>
<evidence type="ECO:0000313" key="4">
    <source>
        <dbReference type="Proteomes" id="UP000318331"/>
    </source>
</evidence>
<organism evidence="3 4">
    <name type="scientific">Klugiella xanthotipulae</name>
    <dbReference type="NCBI Taxonomy" id="244735"/>
    <lineage>
        <taxon>Bacteria</taxon>
        <taxon>Bacillati</taxon>
        <taxon>Actinomycetota</taxon>
        <taxon>Actinomycetes</taxon>
        <taxon>Micrococcales</taxon>
        <taxon>Microbacteriaceae</taxon>
        <taxon>Klugiella</taxon>
    </lineage>
</organism>